<evidence type="ECO:0000313" key="2">
    <source>
        <dbReference type="EMBL" id="GBN05400.1"/>
    </source>
</evidence>
<reference evidence="2 3" key="1">
    <citation type="journal article" date="2019" name="Sci. Rep.">
        <title>Orb-weaving spider Araneus ventricosus genome elucidates the spidroin gene catalogue.</title>
        <authorList>
            <person name="Kono N."/>
            <person name="Nakamura H."/>
            <person name="Ohtoshi R."/>
            <person name="Moran D.A.P."/>
            <person name="Shinohara A."/>
            <person name="Yoshida Y."/>
            <person name="Fujiwara M."/>
            <person name="Mori M."/>
            <person name="Tomita M."/>
            <person name="Arakawa K."/>
        </authorList>
    </citation>
    <scope>NUCLEOTIDE SEQUENCE [LARGE SCALE GENOMIC DNA]</scope>
</reference>
<dbReference type="Proteomes" id="UP000499080">
    <property type="component" value="Unassembled WGS sequence"/>
</dbReference>
<dbReference type="EMBL" id="BGPR01004965">
    <property type="protein sequence ID" value="GBN05400.1"/>
    <property type="molecule type" value="Genomic_DNA"/>
</dbReference>
<name>A0A4Y2KTP7_ARAVE</name>
<feature type="compositionally biased region" description="Basic and acidic residues" evidence="1">
    <location>
        <begin position="93"/>
        <end position="107"/>
    </location>
</feature>
<dbReference type="AlphaFoldDB" id="A0A4Y2KTP7"/>
<keyword evidence="3" id="KW-1185">Reference proteome</keyword>
<protein>
    <submittedName>
        <fullName evidence="2">Uncharacterized protein</fullName>
    </submittedName>
</protein>
<evidence type="ECO:0000313" key="3">
    <source>
        <dbReference type="Proteomes" id="UP000499080"/>
    </source>
</evidence>
<dbReference type="OrthoDB" id="6514649at2759"/>
<gene>
    <name evidence="2" type="ORF">AVEN_103371_1</name>
</gene>
<organism evidence="2 3">
    <name type="scientific">Araneus ventricosus</name>
    <name type="common">Orbweaver spider</name>
    <name type="synonym">Epeira ventricosa</name>
    <dbReference type="NCBI Taxonomy" id="182803"/>
    <lineage>
        <taxon>Eukaryota</taxon>
        <taxon>Metazoa</taxon>
        <taxon>Ecdysozoa</taxon>
        <taxon>Arthropoda</taxon>
        <taxon>Chelicerata</taxon>
        <taxon>Arachnida</taxon>
        <taxon>Araneae</taxon>
        <taxon>Araneomorphae</taxon>
        <taxon>Entelegynae</taxon>
        <taxon>Araneoidea</taxon>
        <taxon>Araneidae</taxon>
        <taxon>Araneus</taxon>
    </lineage>
</organism>
<proteinExistence type="predicted"/>
<sequence>MQLVTITLMFILSYKIKLLIALKYHISLGQNLWHIDVVLKWQLGSATQTPPSGKDLWPLVHLPGVALESERWGQGVPDWGARPSVEGEGYDGNEDRLAKESSKSDRDPLSVKAPIFFLKSISKKKMMEDWQSDWEDEDAGRSTFNILPRVSTQPCY</sequence>
<accession>A0A4Y2KTP7</accession>
<feature type="region of interest" description="Disordered" evidence="1">
    <location>
        <begin position="73"/>
        <end position="107"/>
    </location>
</feature>
<comment type="caution">
    <text evidence="2">The sequence shown here is derived from an EMBL/GenBank/DDBJ whole genome shotgun (WGS) entry which is preliminary data.</text>
</comment>
<evidence type="ECO:0000256" key="1">
    <source>
        <dbReference type="SAM" id="MobiDB-lite"/>
    </source>
</evidence>